<evidence type="ECO:0000313" key="4">
    <source>
        <dbReference type="Proteomes" id="UP000515561"/>
    </source>
</evidence>
<sequence length="464" mass="53111">MSSNTKVTKYRRRKTVNIGVIVFLIVFVYVLISVFMFFTKEHLTIYEVKEGTTADDFVFQGLIFRKEKVIYTDTAGYINYYHRDGERVSKNSTVYSVDANKNSYDLISSTEESLSISDDETSSIKNEIRDFHKSYENGNFTKAYQLKSELESSILQVINDNMLTNLQNVLAENAEGSTLKVVKSSSSGIITYTMDNYEDLSIDNTTAENFNTENYSKTQLRTMDLIENKSPVYKIITSDKWNILLLLNEEQYNKLKDKDTVKITFSDDGLSANVPITLSKKGSEYYGMLSLDKYMNYYMNQRFISVEISVNSAVGLKIPVSSIVDKEFYLVPLEYFTKGGNSGSNGLNREAITVKDGKEQISTEFIPTDIYYSDEEYGYVDGRLFETGDWIIKNDSEDRYQLLEKKTLEGTFNVNKGYAIFRRIEILYSNEEYCIIKKGTDYGLSVYDNIALDGNTAVEQAVIY</sequence>
<dbReference type="InterPro" id="IPR058729">
    <property type="entry name" value="Beta-barrel_RND-rel"/>
</dbReference>
<dbReference type="Pfam" id="PF26011">
    <property type="entry name" value="Beta-barrel_RND_rel"/>
    <property type="match status" value="1"/>
</dbReference>
<dbReference type="KEGG" id="acel:acsn021_25970"/>
<reference evidence="3 4" key="1">
    <citation type="journal article" date="2016" name="Int. J. Syst. Evol. Microbiol.">
        <title>Descriptions of Anaerotaenia torta gen. nov., sp. nov. and Anaerocolumna cellulosilytica gen. nov., sp. nov. isolated from a methanogenic reactor of cattle waste.</title>
        <authorList>
            <person name="Uek A."/>
            <person name="Ohtaki Y."/>
            <person name="Kaku N."/>
            <person name="Ueki K."/>
        </authorList>
    </citation>
    <scope>NUCLEOTIDE SEQUENCE [LARGE SCALE GENOMIC DNA]</scope>
    <source>
        <strain evidence="3 4">SN021</strain>
    </source>
</reference>
<gene>
    <name evidence="3" type="ORF">acsn021_25970</name>
</gene>
<dbReference type="EMBL" id="AP023367">
    <property type="protein sequence ID" value="BCJ95028.1"/>
    <property type="molecule type" value="Genomic_DNA"/>
</dbReference>
<evidence type="ECO:0000313" key="3">
    <source>
        <dbReference type="EMBL" id="BCJ95028.1"/>
    </source>
</evidence>
<feature type="domain" description="RND related beta-barrel" evidence="1">
    <location>
        <begin position="241"/>
        <end position="310"/>
    </location>
</feature>
<dbReference type="Proteomes" id="UP000515561">
    <property type="component" value="Chromosome"/>
</dbReference>
<feature type="domain" description="RND related barrel-sandwich hybrid" evidence="2">
    <location>
        <begin position="67"/>
        <end position="230"/>
    </location>
</feature>
<evidence type="ECO:0000259" key="1">
    <source>
        <dbReference type="Pfam" id="PF26011"/>
    </source>
</evidence>
<keyword evidence="4" id="KW-1185">Reference proteome</keyword>
<accession>A0A6S6R7P3</accession>
<evidence type="ECO:0000259" key="2">
    <source>
        <dbReference type="Pfam" id="PF26018"/>
    </source>
</evidence>
<dbReference type="InterPro" id="IPR058709">
    <property type="entry name" value="BSH_RND-rel"/>
</dbReference>
<dbReference type="RefSeq" id="WP_184088499.1">
    <property type="nucleotide sequence ID" value="NZ_AP023367.1"/>
</dbReference>
<proteinExistence type="predicted"/>
<dbReference type="Pfam" id="PF26018">
    <property type="entry name" value="BSH_RND_rel"/>
    <property type="match status" value="1"/>
</dbReference>
<organism evidence="3 4">
    <name type="scientific">Anaerocolumna cellulosilytica</name>
    <dbReference type="NCBI Taxonomy" id="433286"/>
    <lineage>
        <taxon>Bacteria</taxon>
        <taxon>Bacillati</taxon>
        <taxon>Bacillota</taxon>
        <taxon>Clostridia</taxon>
        <taxon>Lachnospirales</taxon>
        <taxon>Lachnospiraceae</taxon>
        <taxon>Anaerocolumna</taxon>
    </lineage>
</organism>
<dbReference type="AlphaFoldDB" id="A0A6S6R7P3"/>
<name>A0A6S6R7P3_9FIRM</name>
<protein>
    <submittedName>
        <fullName evidence="3">Uncharacterized protein</fullName>
    </submittedName>
</protein>